<feature type="compositionally biased region" description="Basic and acidic residues" evidence="1">
    <location>
        <begin position="310"/>
        <end position="321"/>
    </location>
</feature>
<organism evidence="2">
    <name type="scientific">uncultured Friedmanniella sp</name>
    <dbReference type="NCBI Taxonomy" id="335381"/>
    <lineage>
        <taxon>Bacteria</taxon>
        <taxon>Bacillati</taxon>
        <taxon>Actinomycetota</taxon>
        <taxon>Actinomycetes</taxon>
        <taxon>Propionibacteriales</taxon>
        <taxon>Nocardioidaceae</taxon>
        <taxon>Friedmanniella</taxon>
        <taxon>environmental samples</taxon>
    </lineage>
</organism>
<feature type="non-terminal residue" evidence="2">
    <location>
        <position position="321"/>
    </location>
</feature>
<feature type="compositionally biased region" description="Basic and acidic residues" evidence="1">
    <location>
        <begin position="1"/>
        <end position="20"/>
    </location>
</feature>
<feature type="compositionally biased region" description="Basic residues" evidence="1">
    <location>
        <begin position="21"/>
        <end position="42"/>
    </location>
</feature>
<reference evidence="2" key="1">
    <citation type="submission" date="2020-02" db="EMBL/GenBank/DDBJ databases">
        <authorList>
            <person name="Meier V. D."/>
        </authorList>
    </citation>
    <scope>NUCLEOTIDE SEQUENCE</scope>
    <source>
        <strain evidence="2">AVDCRST_MAG48</strain>
    </source>
</reference>
<feature type="non-terminal residue" evidence="2">
    <location>
        <position position="1"/>
    </location>
</feature>
<gene>
    <name evidence="2" type="ORF">AVDCRST_MAG48-3447</name>
</gene>
<evidence type="ECO:0000256" key="1">
    <source>
        <dbReference type="SAM" id="MobiDB-lite"/>
    </source>
</evidence>
<feature type="compositionally biased region" description="Basic and acidic residues" evidence="1">
    <location>
        <begin position="79"/>
        <end position="92"/>
    </location>
</feature>
<dbReference type="AlphaFoldDB" id="A0A6J4LNQ8"/>
<dbReference type="EMBL" id="CADCTS010000482">
    <property type="protein sequence ID" value="CAA9337160.1"/>
    <property type="molecule type" value="Genomic_DNA"/>
</dbReference>
<feature type="compositionally biased region" description="Low complexity" evidence="1">
    <location>
        <begin position="98"/>
        <end position="117"/>
    </location>
</feature>
<accession>A0A6J4LNQ8</accession>
<sequence>GRPRERGPLHQGRLRDDGQRVHPRHQLHRHPDHPGRPRRLPRRGGPVPAGRGQGLPLGEPDDDRAPAAGAGGRHLPRPVRPDARQAELDLRPRRGRPRPGAGLRAAAGGLLRPLPGLRARHHGARRRRRADGTGGHEQLPADHPRLLHRVDRAPPRRRPGALPRTAPRRDRRGGAAGVHRGEQRCLPLRLRRLAGGLRQGLRPAVHRAGLAGGAAVRAALPRGGHHHGGRRPALHDAGPLRPRLPRPLQVQPAEAQRVPGALGLRARPVPDAGLRRHDRLRADQAALLRRARRHQPDADRAEGPRPVGLADRERPRGARWT</sequence>
<feature type="compositionally biased region" description="Basic residues" evidence="1">
    <location>
        <begin position="118"/>
        <end position="129"/>
    </location>
</feature>
<feature type="region of interest" description="Disordered" evidence="1">
    <location>
        <begin position="290"/>
        <end position="321"/>
    </location>
</feature>
<proteinExistence type="predicted"/>
<protein>
    <submittedName>
        <fullName evidence="2">Uncharacterized protein</fullName>
    </submittedName>
</protein>
<name>A0A6J4LNQ8_9ACTN</name>
<feature type="compositionally biased region" description="Basic and acidic residues" evidence="1">
    <location>
        <begin position="139"/>
        <end position="154"/>
    </location>
</feature>
<evidence type="ECO:0000313" key="2">
    <source>
        <dbReference type="EMBL" id="CAA9337160.1"/>
    </source>
</evidence>
<feature type="compositionally biased region" description="Basic and acidic residues" evidence="1">
    <location>
        <begin position="294"/>
        <end position="303"/>
    </location>
</feature>
<feature type="region of interest" description="Disordered" evidence="1">
    <location>
        <begin position="1"/>
        <end position="181"/>
    </location>
</feature>